<feature type="binding site" evidence="11">
    <location>
        <position position="112"/>
    </location>
    <ligand>
        <name>Zn(2+)</name>
        <dbReference type="ChEBI" id="CHEBI:29105"/>
        <note>ligand shared between dimeric partners</note>
    </ligand>
</feature>
<dbReference type="KEGG" id="thal:A1OE_272"/>
<sequence length="144" mass="16301">MNDFTVKFAKSRDNNKAKESSKFAPEFKMDGLIPAIVLDVKTNKLLMMAWMDTRALSLTILTSNAHYYSRSRKKIWLKGESSGHIQLVKEIRLDCDQDTVLLLVEQVGSGACHLGYLSCFYRKVVRADSGLALEVVENRNTTRV</sequence>
<keyword evidence="14" id="KW-1185">Reference proteome</keyword>
<reference evidence="13 14" key="1">
    <citation type="journal article" date="2012" name="Proc. Natl. Acad. Sci. U.S.A.">
        <title>Genome streamlining and chemical defense in a coral reef symbiosis.</title>
        <authorList>
            <person name="Kwan J.C."/>
            <person name="Donia M.S."/>
            <person name="Han A.W."/>
            <person name="Hirose E."/>
            <person name="Haygood M.G."/>
            <person name="Schmidt E.W."/>
        </authorList>
    </citation>
    <scope>NUCLEOTIDE SEQUENCE [LARGE SCALE GENOMIC DNA]</scope>
    <source>
        <strain evidence="13 14">L2</strain>
    </source>
</reference>
<feature type="domain" description="Phosphoribosyl-AMP cyclohydrolase" evidence="12">
    <location>
        <begin position="47"/>
        <end position="121"/>
    </location>
</feature>
<dbReference type="Gene3D" id="3.10.20.810">
    <property type="entry name" value="Phosphoribosyl-AMP cyclohydrolase"/>
    <property type="match status" value="1"/>
</dbReference>
<comment type="similarity">
    <text evidence="6">In the N-terminal section; belongs to the PRA-CH family.</text>
</comment>
<dbReference type="NCBIfam" id="NF000768">
    <property type="entry name" value="PRK00051.1"/>
    <property type="match status" value="1"/>
</dbReference>
<dbReference type="RefSeq" id="WP_015087970.1">
    <property type="nucleotide sequence ID" value="NC_019566.1"/>
</dbReference>
<feature type="binding site" evidence="11">
    <location>
        <position position="94"/>
    </location>
    <ligand>
        <name>Mg(2+)</name>
        <dbReference type="ChEBI" id="CHEBI:18420"/>
    </ligand>
</feature>
<evidence type="ECO:0000256" key="1">
    <source>
        <dbReference type="ARBA" id="ARBA00000024"/>
    </source>
</evidence>
<dbReference type="eggNOG" id="COG0139">
    <property type="taxonomic scope" value="Bacteria"/>
</dbReference>
<protein>
    <recommendedName>
        <fullName evidence="11">Phosphoribosyl-AMP cyclohydrolase</fullName>
        <shortName evidence="11">PRA-CH</shortName>
        <ecNumber evidence="11">3.5.4.19</ecNumber>
    </recommendedName>
</protein>
<keyword evidence="11" id="KW-0479">Metal-binding</keyword>
<dbReference type="PATRIC" id="fig|1193729.4.peg.165"/>
<dbReference type="GO" id="GO:0004636">
    <property type="term" value="F:phosphoribosyl-ATP diphosphatase activity"/>
    <property type="evidence" value="ECO:0007669"/>
    <property type="project" value="UniProtKB-EC"/>
</dbReference>
<dbReference type="EMBL" id="CP003539">
    <property type="protein sequence ID" value="AFX98472.1"/>
    <property type="molecule type" value="Genomic_DNA"/>
</dbReference>
<evidence type="ECO:0000313" key="13">
    <source>
        <dbReference type="EMBL" id="AFX98472.1"/>
    </source>
</evidence>
<evidence type="ECO:0000256" key="8">
    <source>
        <dbReference type="ARBA" id="ARBA00022605"/>
    </source>
</evidence>
<dbReference type="InterPro" id="IPR002496">
    <property type="entry name" value="PRib_AMP_CycHydrolase_dom"/>
</dbReference>
<dbReference type="Pfam" id="PF01502">
    <property type="entry name" value="PRA-CH"/>
    <property type="match status" value="1"/>
</dbReference>
<keyword evidence="8 11" id="KW-0028">Amino-acid biosynthesis</keyword>
<dbReference type="PANTHER" id="PTHR42945">
    <property type="entry name" value="HISTIDINE BIOSYNTHESIS BIFUNCTIONAL PROTEIN"/>
    <property type="match status" value="1"/>
</dbReference>
<evidence type="ECO:0000256" key="3">
    <source>
        <dbReference type="ARBA" id="ARBA00005169"/>
    </source>
</evidence>
<comment type="subunit">
    <text evidence="11">Homodimer.</text>
</comment>
<comment type="pathway">
    <text evidence="3 11">Amino-acid biosynthesis; L-histidine biosynthesis; L-histidine from 5-phospho-alpha-D-ribose 1-diphosphate: step 3/9.</text>
</comment>
<feature type="binding site" evidence="11">
    <location>
        <position position="119"/>
    </location>
    <ligand>
        <name>Zn(2+)</name>
        <dbReference type="ChEBI" id="CHEBI:29105"/>
        <note>ligand shared between dimeric partners</note>
    </ligand>
</feature>
<feature type="binding site" evidence="11">
    <location>
        <position position="95"/>
    </location>
    <ligand>
        <name>Zn(2+)</name>
        <dbReference type="ChEBI" id="CHEBI:29105"/>
        <note>ligand shared between dimeric partners</note>
    </ligand>
</feature>
<feature type="binding site" evidence="11">
    <location>
        <position position="96"/>
    </location>
    <ligand>
        <name>Mg(2+)</name>
        <dbReference type="ChEBI" id="CHEBI:18420"/>
    </ligand>
</feature>
<keyword evidence="10 11" id="KW-0368">Histidine biosynthesis</keyword>
<dbReference type="SUPFAM" id="SSF141734">
    <property type="entry name" value="HisI-like"/>
    <property type="match status" value="1"/>
</dbReference>
<dbReference type="EC" id="3.5.4.19" evidence="11"/>
<evidence type="ECO:0000313" key="14">
    <source>
        <dbReference type="Proteomes" id="UP000010077"/>
    </source>
</evidence>
<dbReference type="OrthoDB" id="9795769at2"/>
<dbReference type="InterPro" id="IPR038019">
    <property type="entry name" value="PRib_AMP_CycHydrolase_sf"/>
</dbReference>
<evidence type="ECO:0000256" key="9">
    <source>
        <dbReference type="ARBA" id="ARBA00022801"/>
    </source>
</evidence>
<comment type="subcellular location">
    <subcellularLocation>
        <location evidence="11">Cytoplasm</location>
    </subcellularLocation>
</comment>
<dbReference type="STRING" id="1193729.A1OE_272"/>
<evidence type="ECO:0000256" key="7">
    <source>
        <dbReference type="ARBA" id="ARBA00022490"/>
    </source>
</evidence>
<comment type="function">
    <text evidence="11">Catalyzes the hydrolysis of the adenine ring of phosphoribosyl-AMP.</text>
</comment>
<evidence type="ECO:0000256" key="6">
    <source>
        <dbReference type="ARBA" id="ARBA00008299"/>
    </source>
</evidence>
<comment type="cofactor">
    <cofactor evidence="11">
        <name>Zn(2+)</name>
        <dbReference type="ChEBI" id="CHEBI:29105"/>
    </cofactor>
    <text evidence="11">Binds 1 zinc ion per subunit.</text>
</comment>
<keyword evidence="9 11" id="KW-0378">Hydrolase</keyword>
<proteinExistence type="inferred from homology"/>
<comment type="similarity">
    <text evidence="11">Belongs to the PRA-CH family.</text>
</comment>
<dbReference type="HOGENOM" id="CLU_048577_5_0_5"/>
<comment type="catalytic activity">
    <reaction evidence="2">
        <text>1-(5-phospho-beta-D-ribosyl)-ATP + H2O = 1-(5-phospho-beta-D-ribosyl)-5'-AMP + diphosphate + H(+)</text>
        <dbReference type="Rhea" id="RHEA:22828"/>
        <dbReference type="ChEBI" id="CHEBI:15377"/>
        <dbReference type="ChEBI" id="CHEBI:15378"/>
        <dbReference type="ChEBI" id="CHEBI:33019"/>
        <dbReference type="ChEBI" id="CHEBI:59457"/>
        <dbReference type="ChEBI" id="CHEBI:73183"/>
        <dbReference type="EC" id="3.6.1.31"/>
    </reaction>
</comment>
<dbReference type="InterPro" id="IPR026660">
    <property type="entry name" value="PRA-CH"/>
</dbReference>
<evidence type="ECO:0000256" key="5">
    <source>
        <dbReference type="ARBA" id="ARBA00007731"/>
    </source>
</evidence>
<accession>K7YLX1</accession>
<dbReference type="AlphaFoldDB" id="K7YLX1"/>
<dbReference type="GO" id="GO:0005737">
    <property type="term" value="C:cytoplasm"/>
    <property type="evidence" value="ECO:0007669"/>
    <property type="project" value="UniProtKB-SubCell"/>
</dbReference>
<evidence type="ECO:0000256" key="4">
    <source>
        <dbReference type="ARBA" id="ARBA00005204"/>
    </source>
</evidence>
<dbReference type="GO" id="GO:0000287">
    <property type="term" value="F:magnesium ion binding"/>
    <property type="evidence" value="ECO:0007669"/>
    <property type="project" value="UniProtKB-UniRule"/>
</dbReference>
<dbReference type="FunFam" id="3.10.20.810:FF:000001">
    <property type="entry name" value="Histidine biosynthesis bifunctional protein HisIE"/>
    <property type="match status" value="1"/>
</dbReference>
<gene>
    <name evidence="11" type="primary">hisI</name>
    <name evidence="13" type="ORF">A1OE_272</name>
</gene>
<comment type="pathway">
    <text evidence="4">Amino-acid biosynthesis; L-histidine biosynthesis; L-histidine from 5-phospho-alpha-D-ribose 1-diphosphate: step 2/9.</text>
</comment>
<organism evidence="13 14">
    <name type="scientific">Candidatus Endolissoclinum faulkneri L2</name>
    <dbReference type="NCBI Taxonomy" id="1193729"/>
    <lineage>
        <taxon>Bacteria</taxon>
        <taxon>Pseudomonadati</taxon>
        <taxon>Pseudomonadota</taxon>
        <taxon>Alphaproteobacteria</taxon>
        <taxon>Rhodospirillales</taxon>
        <taxon>Rhodospirillaceae</taxon>
        <taxon>Candidatus Endolissoclinum</taxon>
    </lineage>
</organism>
<evidence type="ECO:0000256" key="2">
    <source>
        <dbReference type="ARBA" id="ARBA00001460"/>
    </source>
</evidence>
<dbReference type="GO" id="GO:0000105">
    <property type="term" value="P:L-histidine biosynthetic process"/>
    <property type="evidence" value="ECO:0007669"/>
    <property type="project" value="UniProtKB-UniRule"/>
</dbReference>
<comment type="cofactor">
    <cofactor evidence="11">
        <name>Mg(2+)</name>
        <dbReference type="ChEBI" id="CHEBI:18420"/>
    </cofactor>
    <text evidence="11">Binds 1 Mg(2+) ion per subunit.</text>
</comment>
<dbReference type="GO" id="GO:0004635">
    <property type="term" value="F:phosphoribosyl-AMP cyclohydrolase activity"/>
    <property type="evidence" value="ECO:0007669"/>
    <property type="project" value="UniProtKB-UniRule"/>
</dbReference>
<keyword evidence="7 11" id="KW-0963">Cytoplasm</keyword>
<dbReference type="PANTHER" id="PTHR42945:SF1">
    <property type="entry name" value="HISTIDINE BIOSYNTHESIS BIFUNCTIONAL PROTEIN HIS7"/>
    <property type="match status" value="1"/>
</dbReference>
<evidence type="ECO:0000259" key="12">
    <source>
        <dbReference type="Pfam" id="PF01502"/>
    </source>
</evidence>
<comment type="catalytic activity">
    <reaction evidence="1 11">
        <text>1-(5-phospho-beta-D-ribosyl)-5'-AMP + H2O = 1-(5-phospho-beta-D-ribosyl)-5-[(5-phospho-beta-D-ribosylamino)methylideneamino]imidazole-4-carboxamide</text>
        <dbReference type="Rhea" id="RHEA:20049"/>
        <dbReference type="ChEBI" id="CHEBI:15377"/>
        <dbReference type="ChEBI" id="CHEBI:58435"/>
        <dbReference type="ChEBI" id="CHEBI:59457"/>
        <dbReference type="EC" id="3.5.4.19"/>
    </reaction>
</comment>
<dbReference type="HAMAP" id="MF_01021">
    <property type="entry name" value="HisI"/>
    <property type="match status" value="1"/>
</dbReference>
<evidence type="ECO:0000256" key="11">
    <source>
        <dbReference type="HAMAP-Rule" id="MF_01021"/>
    </source>
</evidence>
<dbReference type="Proteomes" id="UP000010077">
    <property type="component" value="Chromosome"/>
</dbReference>
<feature type="binding site" evidence="11">
    <location>
        <position position="98"/>
    </location>
    <ligand>
        <name>Mg(2+)</name>
        <dbReference type="ChEBI" id="CHEBI:18420"/>
    </ligand>
</feature>
<dbReference type="GO" id="GO:0008270">
    <property type="term" value="F:zinc ion binding"/>
    <property type="evidence" value="ECO:0007669"/>
    <property type="project" value="UniProtKB-UniRule"/>
</dbReference>
<keyword evidence="11" id="KW-0862">Zinc</keyword>
<keyword evidence="11" id="KW-0460">Magnesium</keyword>
<dbReference type="UniPathway" id="UPA00031">
    <property type="reaction ID" value="UER00008"/>
</dbReference>
<comment type="similarity">
    <text evidence="5">In the C-terminal section; belongs to the PRA-PH family.</text>
</comment>
<evidence type="ECO:0000256" key="10">
    <source>
        <dbReference type="ARBA" id="ARBA00023102"/>
    </source>
</evidence>
<name>K7YLX1_9PROT</name>